<feature type="transmembrane region" description="Helical" evidence="1">
    <location>
        <begin position="35"/>
        <end position="57"/>
    </location>
</feature>
<dbReference type="OrthoDB" id="2451961at2"/>
<evidence type="ECO:0000256" key="1">
    <source>
        <dbReference type="SAM" id="Phobius"/>
    </source>
</evidence>
<comment type="caution">
    <text evidence="2">The sequence shown here is derived from an EMBL/GenBank/DDBJ whole genome shotgun (WGS) entry which is preliminary data.</text>
</comment>
<organism evidence="2 3">
    <name type="scientific">Candidatus Kurthia intestinigallinarum</name>
    <dbReference type="NCBI Taxonomy" id="1562256"/>
    <lineage>
        <taxon>Bacteria</taxon>
        <taxon>Bacillati</taxon>
        <taxon>Bacillota</taxon>
        <taxon>Bacilli</taxon>
        <taxon>Bacillales</taxon>
        <taxon>Caryophanaceae</taxon>
        <taxon>Kurthia</taxon>
    </lineage>
</organism>
<evidence type="ECO:0000313" key="3">
    <source>
        <dbReference type="Proteomes" id="UP000288623"/>
    </source>
</evidence>
<name>A0A433RYD3_9BACL</name>
<dbReference type="RefSeq" id="WP_126989060.1">
    <property type="nucleotide sequence ID" value="NZ_JTFC01000005.1"/>
</dbReference>
<dbReference type="Proteomes" id="UP000288623">
    <property type="component" value="Unassembled WGS sequence"/>
</dbReference>
<keyword evidence="1" id="KW-0472">Membrane</keyword>
<proteinExistence type="predicted"/>
<dbReference type="AlphaFoldDB" id="A0A433RYD3"/>
<evidence type="ECO:0000313" key="2">
    <source>
        <dbReference type="EMBL" id="RUS58298.1"/>
    </source>
</evidence>
<accession>A0A433RYD3</accession>
<keyword evidence="1" id="KW-1133">Transmembrane helix</keyword>
<protein>
    <submittedName>
        <fullName evidence="2">Uncharacterized protein</fullName>
    </submittedName>
</protein>
<reference evidence="2 3" key="1">
    <citation type="submission" date="2014-11" db="EMBL/GenBank/DDBJ databases">
        <title>Genome sequence and analysis of novel Kurthia sp.</title>
        <authorList>
            <person name="Lawson J.N."/>
            <person name="Gonzalez J.E."/>
            <person name="Rinauldi L."/>
            <person name="Xuan Z."/>
            <person name="Firman A."/>
            <person name="Shaddox L."/>
            <person name="Trudeau A."/>
            <person name="Shah S."/>
            <person name="Reiman D."/>
        </authorList>
    </citation>
    <scope>NUCLEOTIDE SEQUENCE [LARGE SCALE GENOMIC DNA]</scope>
    <source>
        <strain evidence="2 3">3B1D</strain>
    </source>
</reference>
<feature type="transmembrane region" description="Helical" evidence="1">
    <location>
        <begin position="6"/>
        <end position="26"/>
    </location>
</feature>
<keyword evidence="1" id="KW-0812">Transmembrane</keyword>
<dbReference type="EMBL" id="JTFC01000005">
    <property type="protein sequence ID" value="RUS58298.1"/>
    <property type="molecule type" value="Genomic_DNA"/>
</dbReference>
<sequence length="136" mass="15310">MSDIVWSLILFIGGSIFLLSIIIYMFKKQRGHKDFLVSIIILIVFFIVCAYGSVLAVQQAFDNKNRSVASGKCTILILEDIGGRFGSYSLIDVEVNDVSLSTNLENFPTIKEGTYRCKVAYSKHTDKIFDLEILED</sequence>
<gene>
    <name evidence="2" type="ORF">QI30_00850</name>
</gene>
<keyword evidence="3" id="KW-1185">Reference proteome</keyword>